<comment type="caution">
    <text evidence="7">The sequence shown here is derived from an EMBL/GenBank/DDBJ whole genome shotgun (WGS) entry which is preliminary data.</text>
</comment>
<dbReference type="STRING" id="225345.CLCHR_41470"/>
<dbReference type="Proteomes" id="UP000191056">
    <property type="component" value="Unassembled WGS sequence"/>
</dbReference>
<sequence length="262" mass="30875">MNFDNVFENYSKYIYNYALKLSCNPSVAEDIAQETLIKVWENISQLKDDNAIKKWITIICLNIFRMKMRKEKGFRELSYEEINELEGDGKLFTSNDPLPEDYVIVDESIKDLQNGCFLAMVRRLTLNQRIAFSLVDMFGIKVDETAEILQLSKAATKGLLYRARMNLDSFFGDHCNLLSIDNPCSCSAWIEFSKRRSDLQKEVEKIKLVNYLDYKEKDYKYDEEVRKKVKYLYENMPDKKPSDEWYTSVITALHKTNEIKYN</sequence>
<evidence type="ECO:0000259" key="5">
    <source>
        <dbReference type="Pfam" id="PF04542"/>
    </source>
</evidence>
<dbReference type="InterPro" id="IPR013249">
    <property type="entry name" value="RNA_pol_sigma70_r4_t2"/>
</dbReference>
<evidence type="ECO:0000313" key="7">
    <source>
        <dbReference type="EMBL" id="OPJ57960.1"/>
    </source>
</evidence>
<dbReference type="RefSeq" id="WP_079441785.1">
    <property type="nucleotide sequence ID" value="NZ_MZGT01000080.1"/>
</dbReference>
<dbReference type="PANTHER" id="PTHR43133">
    <property type="entry name" value="RNA POLYMERASE ECF-TYPE SIGMA FACTO"/>
    <property type="match status" value="1"/>
</dbReference>
<keyword evidence="2" id="KW-0805">Transcription regulation</keyword>
<keyword evidence="3" id="KW-0731">Sigma factor</keyword>
<dbReference type="Gene3D" id="1.10.10.10">
    <property type="entry name" value="Winged helix-like DNA-binding domain superfamily/Winged helix DNA-binding domain"/>
    <property type="match status" value="1"/>
</dbReference>
<dbReference type="GO" id="GO:0016987">
    <property type="term" value="F:sigma factor activity"/>
    <property type="evidence" value="ECO:0007669"/>
    <property type="project" value="UniProtKB-KW"/>
</dbReference>
<protein>
    <submittedName>
        <fullName evidence="7">ECF RNA polymerase sigma factor SigJ</fullName>
    </submittedName>
</protein>
<dbReference type="NCBIfam" id="TIGR02937">
    <property type="entry name" value="sigma70-ECF"/>
    <property type="match status" value="1"/>
</dbReference>
<proteinExistence type="inferred from homology"/>
<dbReference type="SUPFAM" id="SSF88659">
    <property type="entry name" value="Sigma3 and sigma4 domains of RNA polymerase sigma factors"/>
    <property type="match status" value="1"/>
</dbReference>
<dbReference type="InterPro" id="IPR014284">
    <property type="entry name" value="RNA_pol_sigma-70_dom"/>
</dbReference>
<dbReference type="GO" id="GO:0006352">
    <property type="term" value="P:DNA-templated transcription initiation"/>
    <property type="evidence" value="ECO:0007669"/>
    <property type="project" value="InterPro"/>
</dbReference>
<dbReference type="InterPro" id="IPR013325">
    <property type="entry name" value="RNA_pol_sigma_r2"/>
</dbReference>
<dbReference type="Pfam" id="PF04542">
    <property type="entry name" value="Sigma70_r2"/>
    <property type="match status" value="1"/>
</dbReference>
<feature type="domain" description="RNA polymerase sigma factor 70 region 4 type 2" evidence="6">
    <location>
        <begin position="116"/>
        <end position="167"/>
    </location>
</feature>
<evidence type="ECO:0000259" key="6">
    <source>
        <dbReference type="Pfam" id="PF08281"/>
    </source>
</evidence>
<evidence type="ECO:0000256" key="3">
    <source>
        <dbReference type="ARBA" id="ARBA00023082"/>
    </source>
</evidence>
<dbReference type="EMBL" id="MZGT01000080">
    <property type="protein sequence ID" value="OPJ57960.1"/>
    <property type="molecule type" value="Genomic_DNA"/>
</dbReference>
<keyword evidence="8" id="KW-1185">Reference proteome</keyword>
<evidence type="ECO:0000256" key="4">
    <source>
        <dbReference type="ARBA" id="ARBA00023163"/>
    </source>
</evidence>
<organism evidence="7 8">
    <name type="scientific">Clostridium chromiireducens</name>
    <dbReference type="NCBI Taxonomy" id="225345"/>
    <lineage>
        <taxon>Bacteria</taxon>
        <taxon>Bacillati</taxon>
        <taxon>Bacillota</taxon>
        <taxon>Clostridia</taxon>
        <taxon>Eubacteriales</taxon>
        <taxon>Clostridiaceae</taxon>
        <taxon>Clostridium</taxon>
    </lineage>
</organism>
<dbReference type="GO" id="GO:0003677">
    <property type="term" value="F:DNA binding"/>
    <property type="evidence" value="ECO:0007669"/>
    <property type="project" value="InterPro"/>
</dbReference>
<feature type="domain" description="RNA polymerase sigma-70 region 2" evidence="5">
    <location>
        <begin position="7"/>
        <end position="72"/>
    </location>
</feature>
<gene>
    <name evidence="7" type="primary">sigJ</name>
    <name evidence="7" type="ORF">CLCHR_41470</name>
</gene>
<keyword evidence="4" id="KW-0804">Transcription</keyword>
<dbReference type="InterPro" id="IPR036388">
    <property type="entry name" value="WH-like_DNA-bd_sf"/>
</dbReference>
<dbReference type="InterPro" id="IPR007627">
    <property type="entry name" value="RNA_pol_sigma70_r2"/>
</dbReference>
<dbReference type="SUPFAM" id="SSF88946">
    <property type="entry name" value="Sigma2 domain of RNA polymerase sigma factors"/>
    <property type="match status" value="1"/>
</dbReference>
<dbReference type="AlphaFoldDB" id="A0A1V4IDJ8"/>
<reference evidence="7 8" key="1">
    <citation type="submission" date="2017-03" db="EMBL/GenBank/DDBJ databases">
        <title>Genome sequence of Clostridium chromiireducens DSM 23318.</title>
        <authorList>
            <person name="Poehlein A."/>
            <person name="Daniel R."/>
        </authorList>
    </citation>
    <scope>NUCLEOTIDE SEQUENCE [LARGE SCALE GENOMIC DNA]</scope>
    <source>
        <strain evidence="7 8">DSM 23318</strain>
    </source>
</reference>
<dbReference type="OrthoDB" id="9795666at2"/>
<dbReference type="InterPro" id="IPR013324">
    <property type="entry name" value="RNA_pol_sigma_r3/r4-like"/>
</dbReference>
<dbReference type="InterPro" id="IPR039425">
    <property type="entry name" value="RNA_pol_sigma-70-like"/>
</dbReference>
<evidence type="ECO:0000256" key="1">
    <source>
        <dbReference type="ARBA" id="ARBA00010641"/>
    </source>
</evidence>
<dbReference type="Pfam" id="PF08281">
    <property type="entry name" value="Sigma70_r4_2"/>
    <property type="match status" value="1"/>
</dbReference>
<evidence type="ECO:0000313" key="8">
    <source>
        <dbReference type="Proteomes" id="UP000191056"/>
    </source>
</evidence>
<evidence type="ECO:0000256" key="2">
    <source>
        <dbReference type="ARBA" id="ARBA00023015"/>
    </source>
</evidence>
<name>A0A1V4IDJ8_9CLOT</name>
<dbReference type="Gene3D" id="1.10.1740.10">
    <property type="match status" value="1"/>
</dbReference>
<dbReference type="PANTHER" id="PTHR43133:SF46">
    <property type="entry name" value="RNA POLYMERASE SIGMA-70 FACTOR ECF SUBFAMILY"/>
    <property type="match status" value="1"/>
</dbReference>
<comment type="similarity">
    <text evidence="1">Belongs to the sigma-70 factor family. ECF subfamily.</text>
</comment>
<accession>A0A1V4IDJ8</accession>